<dbReference type="SUPFAM" id="SSF52540">
    <property type="entry name" value="P-loop containing nucleoside triphosphate hydrolases"/>
    <property type="match status" value="1"/>
</dbReference>
<gene>
    <name evidence="1" type="ORF">GCM10010096_18340</name>
</gene>
<protein>
    <submittedName>
        <fullName evidence="1">Cell division protein ZipA</fullName>
    </submittedName>
</protein>
<evidence type="ECO:0000313" key="1">
    <source>
        <dbReference type="EMBL" id="GHC47148.1"/>
    </source>
</evidence>
<dbReference type="EMBL" id="BMZN01000002">
    <property type="protein sequence ID" value="GHC47148.1"/>
    <property type="molecule type" value="Genomic_DNA"/>
</dbReference>
<dbReference type="RefSeq" id="WP_189392214.1">
    <property type="nucleotide sequence ID" value="NZ_BMZN01000002.1"/>
</dbReference>
<dbReference type="Proteomes" id="UP000608923">
    <property type="component" value="Unassembled WGS sequence"/>
</dbReference>
<dbReference type="GO" id="GO:0051301">
    <property type="term" value="P:cell division"/>
    <property type="evidence" value="ECO:0007669"/>
    <property type="project" value="UniProtKB-KW"/>
</dbReference>
<sequence length="176" mass="19367">MDFASTPSPKQTATTKATLYLICGKIAAGKSTFARKLSEQVQTVLISEDFWLANLYPGQIKSLEDYARCSAQLRAAMAAHIADLLRAGVSAVLDFPSNTLATRAWARGLIEQSAAAHELHYLDVSDQICKARLHARNAGGEHPFETTEAQFDLFSRYFVAPQESEGFQIIHHPVTE</sequence>
<proteinExistence type="predicted"/>
<comment type="caution">
    <text evidence="1">The sequence shown here is derived from an EMBL/GenBank/DDBJ whole genome shotgun (WGS) entry which is preliminary data.</text>
</comment>
<name>A0A8H9ILC4_9BURK</name>
<organism evidence="1 2">
    <name type="scientific">Alcaligenes pakistanensis</name>
    <dbReference type="NCBI Taxonomy" id="1482717"/>
    <lineage>
        <taxon>Bacteria</taxon>
        <taxon>Pseudomonadati</taxon>
        <taxon>Pseudomonadota</taxon>
        <taxon>Betaproteobacteria</taxon>
        <taxon>Burkholderiales</taxon>
        <taxon>Alcaligenaceae</taxon>
        <taxon>Alcaligenes</taxon>
    </lineage>
</organism>
<dbReference type="InterPro" id="IPR027417">
    <property type="entry name" value="P-loop_NTPase"/>
</dbReference>
<keyword evidence="1" id="KW-0132">Cell division</keyword>
<keyword evidence="1" id="KW-0131">Cell cycle</keyword>
<reference evidence="2" key="1">
    <citation type="journal article" date="2019" name="Int. J. Syst. Evol. Microbiol.">
        <title>The Global Catalogue of Microorganisms (GCM) 10K type strain sequencing project: providing services to taxonomists for standard genome sequencing and annotation.</title>
        <authorList>
            <consortium name="The Broad Institute Genomics Platform"/>
            <consortium name="The Broad Institute Genome Sequencing Center for Infectious Disease"/>
            <person name="Wu L."/>
            <person name="Ma J."/>
        </authorList>
    </citation>
    <scope>NUCLEOTIDE SEQUENCE [LARGE SCALE GENOMIC DNA]</scope>
    <source>
        <strain evidence="2">KCTC 42083</strain>
    </source>
</reference>
<dbReference type="Pfam" id="PF13671">
    <property type="entry name" value="AAA_33"/>
    <property type="match status" value="1"/>
</dbReference>
<accession>A0A8H9ILC4</accession>
<dbReference type="AlphaFoldDB" id="A0A8H9ILC4"/>
<dbReference type="Gene3D" id="3.40.50.300">
    <property type="entry name" value="P-loop containing nucleotide triphosphate hydrolases"/>
    <property type="match status" value="1"/>
</dbReference>
<keyword evidence="2" id="KW-1185">Reference proteome</keyword>
<evidence type="ECO:0000313" key="2">
    <source>
        <dbReference type="Proteomes" id="UP000608923"/>
    </source>
</evidence>